<reference evidence="3" key="1">
    <citation type="submission" date="2021-11" db="EMBL/GenBank/DDBJ databases">
        <authorList>
            <person name="Rodrigo-Torres L."/>
            <person name="Arahal R. D."/>
            <person name="Lucena T."/>
        </authorList>
    </citation>
    <scope>NUCLEOTIDE SEQUENCE</scope>
    <source>
        <strain evidence="3">CECT 7928</strain>
    </source>
</reference>
<dbReference type="EMBL" id="CAKLDM010000001">
    <property type="protein sequence ID" value="CAH0536130.1"/>
    <property type="molecule type" value="Genomic_DNA"/>
</dbReference>
<sequence length="246" mass="27787">MTLLECFQPLMAAVRQLIETNPSDLEPVASSGVMLNSVRTAEPCMDVAQEARVEPVWKQTLETLRLDAESAALQLGLAKQVVDEARFAVYVWIDEAILSSPLGTQGFWQPWQWHFFQTHIGGEEFFERLQLHSGNSKNEHQMQLLSIYAFCLGMGFCGKYANFHNTELQKVRLSLSQKLLADKPLMPSGSETLPATPIQKMMKKSPMWRLIDPFRLGLIIVAAGLTTSVYFLYQTLLNAQLMGWFS</sequence>
<name>A0ABN8DX56_9VIBR</name>
<dbReference type="Pfam" id="PF09850">
    <property type="entry name" value="DotU"/>
    <property type="match status" value="1"/>
</dbReference>
<keyword evidence="1" id="KW-0812">Transmembrane</keyword>
<dbReference type="InterPro" id="IPR038522">
    <property type="entry name" value="T4/T6SS_DotU_sf"/>
</dbReference>
<gene>
    <name evidence="3" type="ORF">VMF7928_00224</name>
</gene>
<feature type="transmembrane region" description="Helical" evidence="1">
    <location>
        <begin position="210"/>
        <end position="233"/>
    </location>
</feature>
<dbReference type="PANTHER" id="PTHR38033">
    <property type="entry name" value="MEMBRANE PROTEIN-RELATED"/>
    <property type="match status" value="1"/>
</dbReference>
<keyword evidence="1" id="KW-0472">Membrane</keyword>
<evidence type="ECO:0000313" key="3">
    <source>
        <dbReference type="EMBL" id="CAH0536130.1"/>
    </source>
</evidence>
<organism evidence="3 4">
    <name type="scientific">Vibrio marisflavi CECT 7928</name>
    <dbReference type="NCBI Taxonomy" id="634439"/>
    <lineage>
        <taxon>Bacteria</taxon>
        <taxon>Pseudomonadati</taxon>
        <taxon>Pseudomonadota</taxon>
        <taxon>Gammaproteobacteria</taxon>
        <taxon>Vibrionales</taxon>
        <taxon>Vibrionaceae</taxon>
        <taxon>Vibrio</taxon>
    </lineage>
</organism>
<dbReference type="Proteomes" id="UP000838748">
    <property type="component" value="Unassembled WGS sequence"/>
</dbReference>
<evidence type="ECO:0000259" key="2">
    <source>
        <dbReference type="Pfam" id="PF09850"/>
    </source>
</evidence>
<dbReference type="InterPro" id="IPR017732">
    <property type="entry name" value="T4/T6SS_DotU"/>
</dbReference>
<dbReference type="RefSeq" id="WP_237359633.1">
    <property type="nucleotide sequence ID" value="NZ_CAKLDM010000001.1"/>
</dbReference>
<evidence type="ECO:0000256" key="1">
    <source>
        <dbReference type="SAM" id="Phobius"/>
    </source>
</evidence>
<dbReference type="NCBIfam" id="TIGR03349">
    <property type="entry name" value="IV_VI_DotU"/>
    <property type="match status" value="1"/>
</dbReference>
<dbReference type="Gene3D" id="1.25.40.590">
    <property type="entry name" value="Type IV / VI secretion system, DotU"/>
    <property type="match status" value="1"/>
</dbReference>
<dbReference type="PANTHER" id="PTHR38033:SF1">
    <property type="entry name" value="DOTU FAMILY TYPE IV_VI SECRETION SYSTEM PROTEIN"/>
    <property type="match status" value="1"/>
</dbReference>
<keyword evidence="4" id="KW-1185">Reference proteome</keyword>
<comment type="caution">
    <text evidence="3">The sequence shown here is derived from an EMBL/GenBank/DDBJ whole genome shotgun (WGS) entry which is preliminary data.</text>
</comment>
<protein>
    <recommendedName>
        <fullName evidence="2">Type IV / VI secretion system DotU domain-containing protein</fullName>
    </recommendedName>
</protein>
<evidence type="ECO:0000313" key="4">
    <source>
        <dbReference type="Proteomes" id="UP000838748"/>
    </source>
</evidence>
<keyword evidence="1" id="KW-1133">Transmembrane helix</keyword>
<proteinExistence type="predicted"/>
<accession>A0ABN8DX56</accession>
<feature type="domain" description="Type IV / VI secretion system DotU" evidence="2">
    <location>
        <begin position="50"/>
        <end position="234"/>
    </location>
</feature>